<dbReference type="InterPro" id="IPR023214">
    <property type="entry name" value="HAD_sf"/>
</dbReference>
<keyword evidence="1" id="KW-0378">Hydrolase</keyword>
<dbReference type="Gene3D" id="1.10.150.240">
    <property type="entry name" value="Putative phosphatase, domain 2"/>
    <property type="match status" value="1"/>
</dbReference>
<gene>
    <name evidence="1" type="ORF">FH759_06675</name>
</gene>
<dbReference type="InterPro" id="IPR023198">
    <property type="entry name" value="PGP-like_dom2"/>
</dbReference>
<dbReference type="Proteomes" id="UP000483078">
    <property type="component" value="Unassembled WGS sequence"/>
</dbReference>
<accession>A0A7C9LMZ5</accession>
<evidence type="ECO:0000313" key="1">
    <source>
        <dbReference type="EMBL" id="MTJ04362.1"/>
    </source>
</evidence>
<proteinExistence type="predicted"/>
<dbReference type="InterPro" id="IPR041492">
    <property type="entry name" value="HAD_2"/>
</dbReference>
<dbReference type="SUPFAM" id="SSF56784">
    <property type="entry name" value="HAD-like"/>
    <property type="match status" value="1"/>
</dbReference>
<dbReference type="Gene3D" id="3.40.50.1000">
    <property type="entry name" value="HAD superfamily/HAD-like"/>
    <property type="match status" value="1"/>
</dbReference>
<dbReference type="PANTHER" id="PTHR42896">
    <property type="entry name" value="XYLULOSE-1,5-BISPHOSPHATE (XUBP) PHOSPHATASE"/>
    <property type="match status" value="1"/>
</dbReference>
<dbReference type="EMBL" id="VENJ01000006">
    <property type="protein sequence ID" value="MTJ04362.1"/>
    <property type="molecule type" value="Genomic_DNA"/>
</dbReference>
<dbReference type="RefSeq" id="WP_273248978.1">
    <property type="nucleotide sequence ID" value="NZ_VENJ01000006.1"/>
</dbReference>
<comment type="caution">
    <text evidence="1">The sequence shown here is derived from an EMBL/GenBank/DDBJ whole genome shotgun (WGS) entry which is preliminary data.</text>
</comment>
<dbReference type="AlphaFoldDB" id="A0A7C9LMZ5"/>
<protein>
    <submittedName>
        <fullName evidence="1">HAD-IA family hydrolase</fullName>
    </submittedName>
</protein>
<dbReference type="SFLD" id="SFLDS00003">
    <property type="entry name" value="Haloacid_Dehalogenase"/>
    <property type="match status" value="1"/>
</dbReference>
<dbReference type="InterPro" id="IPR036412">
    <property type="entry name" value="HAD-like_sf"/>
</dbReference>
<dbReference type="NCBIfam" id="TIGR01509">
    <property type="entry name" value="HAD-SF-IA-v3"/>
    <property type="match status" value="1"/>
</dbReference>
<reference evidence="1 2" key="1">
    <citation type="submission" date="2019-06" db="EMBL/GenBank/DDBJ databases">
        <title>Enrichment of Autotrophic Halophilic Microorganisms from Red Sea Brine Pool Using Microbial Electrosynthesis System.</title>
        <authorList>
            <person name="Alqahtani M.F."/>
            <person name="Bajracharya S."/>
            <person name="Katuri K.P."/>
            <person name="Ali M."/>
            <person name="Saikaly P.E."/>
        </authorList>
    </citation>
    <scope>NUCLEOTIDE SEQUENCE [LARGE SCALE GENOMIC DNA]</scope>
    <source>
        <strain evidence="1">MES6</strain>
    </source>
</reference>
<dbReference type="PRINTS" id="PR00413">
    <property type="entry name" value="HADHALOGNASE"/>
</dbReference>
<dbReference type="InterPro" id="IPR044999">
    <property type="entry name" value="CbbY-like"/>
</dbReference>
<name>A0A7C9LMZ5_9RHOB</name>
<dbReference type="SFLD" id="SFLDG01129">
    <property type="entry name" value="C1.5:_HAD__Beta-PGM__Phosphata"/>
    <property type="match status" value="1"/>
</dbReference>
<dbReference type="PANTHER" id="PTHR42896:SF2">
    <property type="entry name" value="CBBY-LIKE PROTEIN"/>
    <property type="match status" value="1"/>
</dbReference>
<dbReference type="Pfam" id="PF13419">
    <property type="entry name" value="HAD_2"/>
    <property type="match status" value="1"/>
</dbReference>
<dbReference type="InterPro" id="IPR006439">
    <property type="entry name" value="HAD-SF_hydro_IA"/>
</dbReference>
<evidence type="ECO:0000313" key="2">
    <source>
        <dbReference type="Proteomes" id="UP000483078"/>
    </source>
</evidence>
<dbReference type="GO" id="GO:0016787">
    <property type="term" value="F:hydrolase activity"/>
    <property type="evidence" value="ECO:0007669"/>
    <property type="project" value="UniProtKB-KW"/>
</dbReference>
<sequence length="245" mass="26669">MNTVELKPLSALIFDVDGTLSETEELHRHAFNAAFKASGLDWYWTIPLYRALLMTTGGKERIRAYIQNHAPGDALSLDQIAQLHADKTRRYGTMVAQGHIALRPGIAGLIAQARAEGLHIAIATTTSRSNVDALTRATFKQPAAHVFDVIAAGDEAANKKPAPDVYNLALRRLGLLPTQALALEDSRNGLLSAHRAGIACVVSPGPYTLGQDFALACAVLDSFADLRLSDWQQPGTKYTRRMEWP</sequence>
<organism evidence="1 2">
    <name type="scientific">Sediminimonas qiaohouensis</name>
    <dbReference type="NCBI Taxonomy" id="552061"/>
    <lineage>
        <taxon>Bacteria</taxon>
        <taxon>Pseudomonadati</taxon>
        <taxon>Pseudomonadota</taxon>
        <taxon>Alphaproteobacteria</taxon>
        <taxon>Rhodobacterales</taxon>
        <taxon>Roseobacteraceae</taxon>
        <taxon>Sediminimonas</taxon>
    </lineage>
</organism>